<evidence type="ECO:0000256" key="3">
    <source>
        <dbReference type="ARBA" id="ARBA00022578"/>
    </source>
</evidence>
<comment type="similarity">
    <text evidence="2 6">Belongs to the transposase mutator family.</text>
</comment>
<dbReference type="Proteomes" id="UP000011864">
    <property type="component" value="Chromosome"/>
</dbReference>
<dbReference type="HOGENOM" id="CLU_036805_12_7_6"/>
<evidence type="ECO:0000256" key="1">
    <source>
        <dbReference type="ARBA" id="ARBA00002190"/>
    </source>
</evidence>
<organism evidence="8 9">
    <name type="scientific">Paraglaciecola psychrophila 170</name>
    <dbReference type="NCBI Taxonomy" id="1129794"/>
    <lineage>
        <taxon>Bacteria</taxon>
        <taxon>Pseudomonadati</taxon>
        <taxon>Pseudomonadota</taxon>
        <taxon>Gammaproteobacteria</taxon>
        <taxon>Alteromonadales</taxon>
        <taxon>Alteromonadaceae</taxon>
        <taxon>Paraglaciecola</taxon>
    </lineage>
</organism>
<dbReference type="Pfam" id="PF00872">
    <property type="entry name" value="Transposase_mut"/>
    <property type="match status" value="1"/>
</dbReference>
<protein>
    <recommendedName>
        <fullName evidence="6">Mutator family transposase</fullName>
    </recommendedName>
</protein>
<dbReference type="PANTHER" id="PTHR33217:SF5">
    <property type="entry name" value="MUTATOR FAMILY TRANSPOSASE"/>
    <property type="match status" value="1"/>
</dbReference>
<accession>K7AXX8</accession>
<proteinExistence type="inferred from homology"/>
<dbReference type="STRING" id="1129794.C427_4840"/>
<keyword evidence="9" id="KW-1185">Reference proteome</keyword>
<feature type="compositionally biased region" description="Basic and acidic residues" evidence="7">
    <location>
        <begin position="71"/>
        <end position="85"/>
    </location>
</feature>
<dbReference type="PANTHER" id="PTHR33217">
    <property type="entry name" value="TRANSPOSASE FOR INSERTION SEQUENCE ELEMENT IS1081"/>
    <property type="match status" value="1"/>
</dbReference>
<keyword evidence="3 6" id="KW-0815">Transposition</keyword>
<sequence>MQMNRKELEAFANEAAKGIKTPEDLNDFSRMLKKITVEAALNAEMEEHLGYEKHAESVVKNSRNGRASKRIKTEDGEFDLDTPRN</sequence>
<dbReference type="InterPro" id="IPR001207">
    <property type="entry name" value="Transposase_mutator"/>
</dbReference>
<dbReference type="GO" id="GO:0004803">
    <property type="term" value="F:transposase activity"/>
    <property type="evidence" value="ECO:0007669"/>
    <property type="project" value="UniProtKB-UniRule"/>
</dbReference>
<gene>
    <name evidence="8" type="ORF">C427_4840</name>
</gene>
<keyword evidence="4 6" id="KW-0238">DNA-binding</keyword>
<comment type="function">
    <text evidence="1 6">Required for the transposition of the insertion element.</text>
</comment>
<name>K7AXX8_9ALTE</name>
<evidence type="ECO:0000256" key="6">
    <source>
        <dbReference type="RuleBase" id="RU365089"/>
    </source>
</evidence>
<dbReference type="KEGG" id="gps:C427_4840"/>
<keyword evidence="6" id="KW-0814">Transposable element</keyword>
<evidence type="ECO:0000313" key="9">
    <source>
        <dbReference type="Proteomes" id="UP000011864"/>
    </source>
</evidence>
<dbReference type="eggNOG" id="COG3328">
    <property type="taxonomic scope" value="Bacteria"/>
</dbReference>
<dbReference type="RefSeq" id="WP_007642612.1">
    <property type="nucleotide sequence ID" value="NC_020514.1"/>
</dbReference>
<evidence type="ECO:0000256" key="4">
    <source>
        <dbReference type="ARBA" id="ARBA00023125"/>
    </source>
</evidence>
<evidence type="ECO:0000313" key="8">
    <source>
        <dbReference type="EMBL" id="AGH46939.1"/>
    </source>
</evidence>
<keyword evidence="5 6" id="KW-0233">DNA recombination</keyword>
<evidence type="ECO:0000256" key="5">
    <source>
        <dbReference type="ARBA" id="ARBA00023172"/>
    </source>
</evidence>
<dbReference type="GO" id="GO:0003677">
    <property type="term" value="F:DNA binding"/>
    <property type="evidence" value="ECO:0007669"/>
    <property type="project" value="UniProtKB-UniRule"/>
</dbReference>
<evidence type="ECO:0000256" key="7">
    <source>
        <dbReference type="SAM" id="MobiDB-lite"/>
    </source>
</evidence>
<evidence type="ECO:0000256" key="2">
    <source>
        <dbReference type="ARBA" id="ARBA00010961"/>
    </source>
</evidence>
<dbReference type="EMBL" id="CP003837">
    <property type="protein sequence ID" value="AGH46939.1"/>
    <property type="molecule type" value="Genomic_DNA"/>
</dbReference>
<reference evidence="8 9" key="1">
    <citation type="journal article" date="2013" name="Genome Announc.">
        <title>Complete Genome Sequence of Glaciecola psychrophila Strain 170T.</title>
        <authorList>
            <person name="Yin J."/>
            <person name="Chen J."/>
            <person name="Liu G."/>
            <person name="Yu Y."/>
            <person name="Song L."/>
            <person name="Wang X."/>
            <person name="Qu X."/>
        </authorList>
    </citation>
    <scope>NUCLEOTIDE SEQUENCE [LARGE SCALE GENOMIC DNA]</scope>
    <source>
        <strain evidence="8 9">170</strain>
    </source>
</reference>
<feature type="region of interest" description="Disordered" evidence="7">
    <location>
        <begin position="57"/>
        <end position="85"/>
    </location>
</feature>
<dbReference type="AlphaFoldDB" id="K7AXX8"/>
<dbReference type="PATRIC" id="fig|1129794.4.peg.4822"/>
<dbReference type="GO" id="GO:0006313">
    <property type="term" value="P:DNA transposition"/>
    <property type="evidence" value="ECO:0007669"/>
    <property type="project" value="UniProtKB-UniRule"/>
</dbReference>